<dbReference type="GeneID" id="71992740"/>
<dbReference type="KEGG" id="ffu:CLAFUR5_12862"/>
<reference evidence="1" key="2">
    <citation type="journal article" date="2022" name="Microb. Genom.">
        <title>A chromosome-scale genome assembly of the tomato pathogen Cladosporium fulvum reveals a compartmentalized genome architecture and the presence of a dispensable chromosome.</title>
        <authorList>
            <person name="Zaccaron A.Z."/>
            <person name="Chen L.H."/>
            <person name="Samaras A."/>
            <person name="Stergiopoulos I."/>
        </authorList>
    </citation>
    <scope>NUCLEOTIDE SEQUENCE</scope>
    <source>
        <strain evidence="1">Race5_Kim</strain>
    </source>
</reference>
<reference evidence="1" key="1">
    <citation type="submission" date="2021-12" db="EMBL/GenBank/DDBJ databases">
        <authorList>
            <person name="Zaccaron A."/>
            <person name="Stergiopoulos I."/>
        </authorList>
    </citation>
    <scope>NUCLEOTIDE SEQUENCE</scope>
    <source>
        <strain evidence="1">Race5_Kim</strain>
    </source>
</reference>
<evidence type="ECO:0000313" key="2">
    <source>
        <dbReference type="Proteomes" id="UP000756132"/>
    </source>
</evidence>
<dbReference type="RefSeq" id="XP_047767716.1">
    <property type="nucleotide sequence ID" value="XM_047912010.1"/>
</dbReference>
<sequence>MLTLHKQRDRRVTKLRALRRTVALEENPAASQWLECRSLHIRVIRPETTAFHPRQQSIILARSTSAPGE</sequence>
<name>A0A9Q8UUY3_PASFU</name>
<accession>A0A9Q8UUY3</accession>
<gene>
    <name evidence="1" type="ORF">CLAFUR5_12862</name>
</gene>
<dbReference type="AlphaFoldDB" id="A0A9Q8UUY3"/>
<evidence type="ECO:0000313" key="1">
    <source>
        <dbReference type="EMBL" id="UJO23350.1"/>
    </source>
</evidence>
<keyword evidence="2" id="KW-1185">Reference proteome</keyword>
<protein>
    <submittedName>
        <fullName evidence="1">Uncharacterized protein</fullName>
    </submittedName>
</protein>
<organism evidence="1 2">
    <name type="scientific">Passalora fulva</name>
    <name type="common">Tomato leaf mold</name>
    <name type="synonym">Cladosporium fulvum</name>
    <dbReference type="NCBI Taxonomy" id="5499"/>
    <lineage>
        <taxon>Eukaryota</taxon>
        <taxon>Fungi</taxon>
        <taxon>Dikarya</taxon>
        <taxon>Ascomycota</taxon>
        <taxon>Pezizomycotina</taxon>
        <taxon>Dothideomycetes</taxon>
        <taxon>Dothideomycetidae</taxon>
        <taxon>Mycosphaerellales</taxon>
        <taxon>Mycosphaerellaceae</taxon>
        <taxon>Fulvia</taxon>
    </lineage>
</organism>
<dbReference type="Proteomes" id="UP000756132">
    <property type="component" value="Chromosome 11"/>
</dbReference>
<dbReference type="EMBL" id="CP090173">
    <property type="protein sequence ID" value="UJO23350.1"/>
    <property type="molecule type" value="Genomic_DNA"/>
</dbReference>
<proteinExistence type="predicted"/>